<keyword evidence="2" id="KW-1185">Reference proteome</keyword>
<dbReference type="EMBL" id="JAZHXI010000001">
    <property type="protein sequence ID" value="KAL2075905.1"/>
    <property type="molecule type" value="Genomic_DNA"/>
</dbReference>
<evidence type="ECO:0000313" key="2">
    <source>
        <dbReference type="Proteomes" id="UP001595075"/>
    </source>
</evidence>
<accession>A0ABR4D1F9</accession>
<reference evidence="1 2" key="1">
    <citation type="journal article" date="2024" name="Commun. Biol.">
        <title>Comparative genomic analysis of thermophilic fungi reveals convergent evolutionary adaptations and gene losses.</title>
        <authorList>
            <person name="Steindorff A.S."/>
            <person name="Aguilar-Pontes M.V."/>
            <person name="Robinson A.J."/>
            <person name="Andreopoulos B."/>
            <person name="LaButti K."/>
            <person name="Kuo A."/>
            <person name="Mondo S."/>
            <person name="Riley R."/>
            <person name="Otillar R."/>
            <person name="Haridas S."/>
            <person name="Lipzen A."/>
            <person name="Grimwood J."/>
            <person name="Schmutz J."/>
            <person name="Clum A."/>
            <person name="Reid I.D."/>
            <person name="Moisan M.C."/>
            <person name="Butler G."/>
            <person name="Nguyen T.T.M."/>
            <person name="Dewar K."/>
            <person name="Conant G."/>
            <person name="Drula E."/>
            <person name="Henrissat B."/>
            <person name="Hansel C."/>
            <person name="Singer S."/>
            <person name="Hutchinson M.I."/>
            <person name="de Vries R.P."/>
            <person name="Natvig D.O."/>
            <person name="Powell A.J."/>
            <person name="Tsang A."/>
            <person name="Grigoriev I.V."/>
        </authorList>
    </citation>
    <scope>NUCLEOTIDE SEQUENCE [LARGE SCALE GENOMIC DNA]</scope>
    <source>
        <strain evidence="1 2">CBS 494.80</strain>
    </source>
</reference>
<sequence>MSSSSGDASKTVDQCEFEDCNAGPWARHSAYMTHLQEVHLLPDGVKTCEYADCNAGPWALRSAYLVHFRHAHLRPDGIETCEEPDCYAGPFAVRPAYGVHLQQVHGHPAPALVDAGESIGDMGSRSDMEDIDLGGPWVGCRHRLDSCEFPGCVAGPWNSRSNYMKHFQEVHHALPSVDTGKFIDDNDRDAWVCGILVENGTWEDLEAATSSQELSEVPGVLKAAFAITAGTPAAVIIDQVYHLITTMLSIAPGLATHWVPNGTLLTVTRAGTNLDRNAIQALDRGTPVGRLSAPMAAILAPFLDNGTLVVISASARPVHASTQGIDITLGFGAATATGARIQALADLLSQLLDAPGIEGASN</sequence>
<protein>
    <recommendedName>
        <fullName evidence="3">C2H2-type domain-containing protein</fullName>
    </recommendedName>
</protein>
<name>A0ABR4D1F9_9HELO</name>
<comment type="caution">
    <text evidence="1">The sequence shown here is derived from an EMBL/GenBank/DDBJ whole genome shotgun (WGS) entry which is preliminary data.</text>
</comment>
<evidence type="ECO:0000313" key="1">
    <source>
        <dbReference type="EMBL" id="KAL2075905.1"/>
    </source>
</evidence>
<organism evidence="1 2">
    <name type="scientific">Oculimacula yallundae</name>
    <dbReference type="NCBI Taxonomy" id="86028"/>
    <lineage>
        <taxon>Eukaryota</taxon>
        <taxon>Fungi</taxon>
        <taxon>Dikarya</taxon>
        <taxon>Ascomycota</taxon>
        <taxon>Pezizomycotina</taxon>
        <taxon>Leotiomycetes</taxon>
        <taxon>Helotiales</taxon>
        <taxon>Ploettnerulaceae</taxon>
        <taxon>Oculimacula</taxon>
    </lineage>
</organism>
<gene>
    <name evidence="1" type="ORF">VTL71DRAFT_848</name>
</gene>
<dbReference type="Proteomes" id="UP001595075">
    <property type="component" value="Unassembled WGS sequence"/>
</dbReference>
<evidence type="ECO:0008006" key="3">
    <source>
        <dbReference type="Google" id="ProtNLM"/>
    </source>
</evidence>
<proteinExistence type="predicted"/>